<dbReference type="GO" id="GO:0006511">
    <property type="term" value="P:ubiquitin-dependent protein catabolic process"/>
    <property type="evidence" value="ECO:0007669"/>
    <property type="project" value="TreeGrafter"/>
</dbReference>
<dbReference type="PANTHER" id="PTHR15067">
    <property type="entry name" value="E3 UBIQUITIN-PROTEIN LIGASE RNF8"/>
    <property type="match status" value="1"/>
</dbReference>
<dbReference type="PROSITE" id="PS50006">
    <property type="entry name" value="FHA_DOMAIN"/>
    <property type="match status" value="1"/>
</dbReference>
<evidence type="ECO:0000256" key="7">
    <source>
        <dbReference type="ARBA" id="ARBA00022786"/>
    </source>
</evidence>
<dbReference type="Gene3D" id="3.30.40.10">
    <property type="entry name" value="Zinc/RING finger domain, C3HC4 (zinc finger)"/>
    <property type="match status" value="1"/>
</dbReference>
<reference evidence="16" key="1">
    <citation type="journal article" date="2023" name="Science">
        <title>Genome structures resolve the early diversification of teleost fishes.</title>
        <authorList>
            <person name="Parey E."/>
            <person name="Louis A."/>
            <person name="Montfort J."/>
            <person name="Bouchez O."/>
            <person name="Roques C."/>
            <person name="Iampietro C."/>
            <person name="Lluch J."/>
            <person name="Castinel A."/>
            <person name="Donnadieu C."/>
            <person name="Desvignes T."/>
            <person name="Floi Bucao C."/>
            <person name="Jouanno E."/>
            <person name="Wen M."/>
            <person name="Mejri S."/>
            <person name="Dirks R."/>
            <person name="Jansen H."/>
            <person name="Henkel C."/>
            <person name="Chen W.J."/>
            <person name="Zahm M."/>
            <person name="Cabau C."/>
            <person name="Klopp C."/>
            <person name="Thompson A.W."/>
            <person name="Robinson-Rechavi M."/>
            <person name="Braasch I."/>
            <person name="Lecointre G."/>
            <person name="Bobe J."/>
            <person name="Postlethwait J.H."/>
            <person name="Berthelot C."/>
            <person name="Roest Crollius H."/>
            <person name="Guiguen Y."/>
        </authorList>
    </citation>
    <scope>NUCLEOTIDE SEQUENCE</scope>
    <source>
        <strain evidence="16">WJC10195</strain>
    </source>
</reference>
<evidence type="ECO:0000313" key="16">
    <source>
        <dbReference type="EMBL" id="KAJ8355471.1"/>
    </source>
</evidence>
<dbReference type="AlphaFoldDB" id="A0A9Q1FBU7"/>
<dbReference type="GO" id="GO:0061630">
    <property type="term" value="F:ubiquitin protein ligase activity"/>
    <property type="evidence" value="ECO:0007669"/>
    <property type="project" value="TreeGrafter"/>
</dbReference>
<dbReference type="InterPro" id="IPR008984">
    <property type="entry name" value="SMAD_FHA_dom_sf"/>
</dbReference>
<protein>
    <recommendedName>
        <fullName evidence="2">E3 ubiquitin-protein ligase CHFR</fullName>
    </recommendedName>
</protein>
<feature type="domain" description="FHA" evidence="14">
    <location>
        <begin position="41"/>
        <end position="95"/>
    </location>
</feature>
<dbReference type="InterPro" id="IPR013083">
    <property type="entry name" value="Znf_RING/FYVE/PHD"/>
</dbReference>
<evidence type="ECO:0000256" key="4">
    <source>
        <dbReference type="ARBA" id="ARBA00022723"/>
    </source>
</evidence>
<sequence>MEDEGKVSAYSAAEDADEEIWCLKRVGKTSDWLRLFEDTEVTLGRAFNVTYQLLSPSCPLMISRQHCLFKQNEDGQWTVTDKKSLNGVWVNGERIAAERAWPLSAGDSVRLGVPVEGVRVEFEYELVRDTSQAVGPFLLPATAAARVKKTKRKLEGAGPDSESRAKLYRCEEGSEGRPCPPAQTPPREAPGPSVPPTGPSPPPTGPRLSLSPAHPRHHGDSDSSSLSPARLCHHSDSRQALGGHAQQNPVGQQERLEEPLQSEEVDKSQEEEQLKKQLEEALQEQRKVMEELKCSRQGFEEILQAKDKELEVTKEEKEQARAQKNEVVIQMTDVLENELQCIICSELFMEAVTLSCAHSFCLHCIGAWRKRSKALSHLQTGYPVPDALAGAG</sequence>
<dbReference type="CDD" id="cd22663">
    <property type="entry name" value="FHA_RNF8"/>
    <property type="match status" value="1"/>
</dbReference>
<dbReference type="EMBL" id="JAINUF010000006">
    <property type="protein sequence ID" value="KAJ8355471.1"/>
    <property type="molecule type" value="Genomic_DNA"/>
</dbReference>
<evidence type="ECO:0000256" key="6">
    <source>
        <dbReference type="ARBA" id="ARBA00022771"/>
    </source>
</evidence>
<evidence type="ECO:0000256" key="12">
    <source>
        <dbReference type="PROSITE-ProRule" id="PRU00175"/>
    </source>
</evidence>
<dbReference type="PANTHER" id="PTHR15067:SF4">
    <property type="entry name" value="E3 UBIQUITIN-PROTEIN LIGASE RNF8"/>
    <property type="match status" value="1"/>
</dbReference>
<organism evidence="16 17">
    <name type="scientific">Synaphobranchus kaupii</name>
    <name type="common">Kaup's arrowtooth eel</name>
    <dbReference type="NCBI Taxonomy" id="118154"/>
    <lineage>
        <taxon>Eukaryota</taxon>
        <taxon>Metazoa</taxon>
        <taxon>Chordata</taxon>
        <taxon>Craniata</taxon>
        <taxon>Vertebrata</taxon>
        <taxon>Euteleostomi</taxon>
        <taxon>Actinopterygii</taxon>
        <taxon>Neopterygii</taxon>
        <taxon>Teleostei</taxon>
        <taxon>Anguilliformes</taxon>
        <taxon>Synaphobranchidae</taxon>
        <taxon>Synaphobranchus</taxon>
    </lineage>
</organism>
<dbReference type="GO" id="GO:0006302">
    <property type="term" value="P:double-strand break repair"/>
    <property type="evidence" value="ECO:0007669"/>
    <property type="project" value="TreeGrafter"/>
</dbReference>
<dbReference type="FunFam" id="2.60.200.20:FF:000015">
    <property type="entry name" value="E3 ubiquitin-protein ligase RNF8"/>
    <property type="match status" value="1"/>
</dbReference>
<keyword evidence="10" id="KW-0234">DNA repair</keyword>
<dbReference type="SUPFAM" id="SSF49879">
    <property type="entry name" value="SMAD/FHA domain"/>
    <property type="match status" value="1"/>
</dbReference>
<evidence type="ECO:0000256" key="1">
    <source>
        <dbReference type="ARBA" id="ARBA00005797"/>
    </source>
</evidence>
<dbReference type="FunFam" id="1.20.5.170:FF:000050">
    <property type="entry name" value="E3 ubiquitin-protein ligase RNF8"/>
    <property type="match status" value="1"/>
</dbReference>
<evidence type="ECO:0000259" key="15">
    <source>
        <dbReference type="PROSITE" id="PS50089"/>
    </source>
</evidence>
<dbReference type="Proteomes" id="UP001152622">
    <property type="component" value="Chromosome 6"/>
</dbReference>
<dbReference type="GO" id="GO:0005829">
    <property type="term" value="C:cytosol"/>
    <property type="evidence" value="ECO:0007669"/>
    <property type="project" value="TreeGrafter"/>
</dbReference>
<dbReference type="Pfam" id="PF15227">
    <property type="entry name" value="zf-C3HC4_4"/>
    <property type="match status" value="1"/>
</dbReference>
<evidence type="ECO:0000256" key="3">
    <source>
        <dbReference type="ARBA" id="ARBA00022679"/>
    </source>
</evidence>
<gene>
    <name evidence="16" type="ORF">SKAU_G00182650</name>
</gene>
<evidence type="ECO:0000256" key="10">
    <source>
        <dbReference type="ARBA" id="ARBA00023204"/>
    </source>
</evidence>
<dbReference type="GO" id="GO:0005634">
    <property type="term" value="C:nucleus"/>
    <property type="evidence" value="ECO:0007669"/>
    <property type="project" value="TreeGrafter"/>
</dbReference>
<dbReference type="GO" id="GO:0070936">
    <property type="term" value="P:protein K48-linked ubiquitination"/>
    <property type="evidence" value="ECO:0007669"/>
    <property type="project" value="TreeGrafter"/>
</dbReference>
<dbReference type="Gene3D" id="2.60.200.20">
    <property type="match status" value="1"/>
</dbReference>
<dbReference type="Gene3D" id="1.20.5.170">
    <property type="match status" value="1"/>
</dbReference>
<keyword evidence="11" id="KW-0539">Nucleus</keyword>
<dbReference type="InterPro" id="IPR017907">
    <property type="entry name" value="Znf_RING_CS"/>
</dbReference>
<proteinExistence type="inferred from homology"/>
<dbReference type="GO" id="GO:0000151">
    <property type="term" value="C:ubiquitin ligase complex"/>
    <property type="evidence" value="ECO:0007669"/>
    <property type="project" value="TreeGrafter"/>
</dbReference>
<dbReference type="InterPro" id="IPR000253">
    <property type="entry name" value="FHA_dom"/>
</dbReference>
<evidence type="ECO:0000256" key="11">
    <source>
        <dbReference type="ARBA" id="ARBA00023242"/>
    </source>
</evidence>
<keyword evidence="17" id="KW-1185">Reference proteome</keyword>
<dbReference type="GO" id="GO:0035861">
    <property type="term" value="C:site of double-strand break"/>
    <property type="evidence" value="ECO:0007669"/>
    <property type="project" value="TreeGrafter"/>
</dbReference>
<dbReference type="InterPro" id="IPR001841">
    <property type="entry name" value="Znf_RING"/>
</dbReference>
<comment type="caution">
    <text evidence="16">The sequence shown here is derived from an EMBL/GenBank/DDBJ whole genome shotgun (WGS) entry which is preliminary data.</text>
</comment>
<evidence type="ECO:0000259" key="14">
    <source>
        <dbReference type="PROSITE" id="PS50006"/>
    </source>
</evidence>
<evidence type="ECO:0000256" key="8">
    <source>
        <dbReference type="ARBA" id="ARBA00022833"/>
    </source>
</evidence>
<dbReference type="SMART" id="SM00240">
    <property type="entry name" value="FHA"/>
    <property type="match status" value="1"/>
</dbReference>
<keyword evidence="6 12" id="KW-0863">Zinc-finger</keyword>
<keyword evidence="4" id="KW-0479">Metal-binding</keyword>
<dbReference type="Pfam" id="PF00498">
    <property type="entry name" value="FHA"/>
    <property type="match status" value="1"/>
</dbReference>
<dbReference type="SUPFAM" id="SSF57850">
    <property type="entry name" value="RING/U-box"/>
    <property type="match status" value="1"/>
</dbReference>
<name>A0A9Q1FBU7_SYNKA</name>
<keyword evidence="5" id="KW-0227">DNA damage</keyword>
<feature type="compositionally biased region" description="Pro residues" evidence="13">
    <location>
        <begin position="178"/>
        <end position="205"/>
    </location>
</feature>
<evidence type="ECO:0000256" key="9">
    <source>
        <dbReference type="ARBA" id="ARBA00022853"/>
    </source>
</evidence>
<keyword evidence="3" id="KW-0808">Transferase</keyword>
<dbReference type="GO" id="GO:0006325">
    <property type="term" value="P:chromatin organization"/>
    <property type="evidence" value="ECO:0007669"/>
    <property type="project" value="UniProtKB-KW"/>
</dbReference>
<comment type="similarity">
    <text evidence="1">Belongs to the CHFR family.</text>
</comment>
<dbReference type="OrthoDB" id="5330228at2759"/>
<feature type="domain" description="RING-type" evidence="15">
    <location>
        <begin position="341"/>
        <end position="368"/>
    </location>
</feature>
<keyword evidence="8" id="KW-0862">Zinc</keyword>
<evidence type="ECO:0000313" key="17">
    <source>
        <dbReference type="Proteomes" id="UP001152622"/>
    </source>
</evidence>
<evidence type="ECO:0000256" key="13">
    <source>
        <dbReference type="SAM" id="MobiDB-lite"/>
    </source>
</evidence>
<dbReference type="PROSITE" id="PS50089">
    <property type="entry name" value="ZF_RING_2"/>
    <property type="match status" value="1"/>
</dbReference>
<dbReference type="GO" id="GO:0008270">
    <property type="term" value="F:zinc ion binding"/>
    <property type="evidence" value="ECO:0007669"/>
    <property type="project" value="UniProtKB-KW"/>
</dbReference>
<feature type="region of interest" description="Disordered" evidence="13">
    <location>
        <begin position="150"/>
        <end position="272"/>
    </location>
</feature>
<keyword evidence="9" id="KW-0156">Chromatin regulator</keyword>
<evidence type="ECO:0000256" key="5">
    <source>
        <dbReference type="ARBA" id="ARBA00022763"/>
    </source>
</evidence>
<accession>A0A9Q1FBU7</accession>
<dbReference type="PROSITE" id="PS00518">
    <property type="entry name" value="ZF_RING_1"/>
    <property type="match status" value="1"/>
</dbReference>
<dbReference type="GO" id="GO:0042393">
    <property type="term" value="F:histone binding"/>
    <property type="evidence" value="ECO:0007669"/>
    <property type="project" value="TreeGrafter"/>
</dbReference>
<feature type="compositionally biased region" description="Basic and acidic residues" evidence="13">
    <location>
        <begin position="254"/>
        <end position="272"/>
    </location>
</feature>
<evidence type="ECO:0000256" key="2">
    <source>
        <dbReference type="ARBA" id="ARBA00017908"/>
    </source>
</evidence>
<feature type="compositionally biased region" description="Basic and acidic residues" evidence="13">
    <location>
        <begin position="161"/>
        <end position="175"/>
    </location>
</feature>
<keyword evidence="7" id="KW-0833">Ubl conjugation pathway</keyword>